<comment type="caution">
    <text evidence="1">The sequence shown here is derived from an EMBL/GenBank/DDBJ whole genome shotgun (WGS) entry which is preliminary data.</text>
</comment>
<name>A0A8H6Z862_9AGAR</name>
<organism evidence="1 2">
    <name type="scientific">Mycena venus</name>
    <dbReference type="NCBI Taxonomy" id="2733690"/>
    <lineage>
        <taxon>Eukaryota</taxon>
        <taxon>Fungi</taxon>
        <taxon>Dikarya</taxon>
        <taxon>Basidiomycota</taxon>
        <taxon>Agaricomycotina</taxon>
        <taxon>Agaricomycetes</taxon>
        <taxon>Agaricomycetidae</taxon>
        <taxon>Agaricales</taxon>
        <taxon>Marasmiineae</taxon>
        <taxon>Mycenaceae</taxon>
        <taxon>Mycena</taxon>
    </lineage>
</organism>
<keyword evidence="2" id="KW-1185">Reference proteome</keyword>
<sequence length="206" mass="23397">MITGWSLRVPKETTEDGWTRVTSAGVFEQILNLDIWTRQPTSWMSQAHYIFSRGQVPSHVEDCFLVECIRFRLAISANREVPSGFLFLCPKQDFYQGASSPCWPACPAYWSLDPSGADRLSPDEAAALGFPAFQLETEVSLRSWDSSVYAGLRQFHQAKGFDPDTQDLARHLGHPLYQLSSEMDPLFAHDSHSEDDRDKFSMDLSW</sequence>
<dbReference type="EMBL" id="JACAZI010000001">
    <property type="protein sequence ID" value="KAF7371571.1"/>
    <property type="molecule type" value="Genomic_DNA"/>
</dbReference>
<reference evidence="1" key="1">
    <citation type="submission" date="2020-05" db="EMBL/GenBank/DDBJ databases">
        <title>Mycena genomes resolve the evolution of fungal bioluminescence.</title>
        <authorList>
            <person name="Tsai I.J."/>
        </authorList>
    </citation>
    <scope>NUCLEOTIDE SEQUENCE</scope>
    <source>
        <strain evidence="1">CCC161011</strain>
    </source>
</reference>
<accession>A0A8H6Z862</accession>
<evidence type="ECO:0000313" key="1">
    <source>
        <dbReference type="EMBL" id="KAF7371571.1"/>
    </source>
</evidence>
<gene>
    <name evidence="1" type="ORF">MVEN_00012400</name>
</gene>
<evidence type="ECO:0000313" key="2">
    <source>
        <dbReference type="Proteomes" id="UP000620124"/>
    </source>
</evidence>
<proteinExistence type="predicted"/>
<dbReference type="AlphaFoldDB" id="A0A8H6Z862"/>
<dbReference type="Proteomes" id="UP000620124">
    <property type="component" value="Unassembled WGS sequence"/>
</dbReference>
<protein>
    <submittedName>
        <fullName evidence="1">Uncharacterized protein</fullName>
    </submittedName>
</protein>
<dbReference type="OrthoDB" id="2958293at2759"/>